<evidence type="ECO:0000256" key="2">
    <source>
        <dbReference type="ARBA" id="ARBA00023242"/>
    </source>
</evidence>
<keyword evidence="2" id="KW-0539">Nucleus</keyword>
<dbReference type="GO" id="GO:0005634">
    <property type="term" value="C:nucleus"/>
    <property type="evidence" value="ECO:0007669"/>
    <property type="project" value="UniProtKB-SubCell"/>
</dbReference>
<dbReference type="OrthoDB" id="436637at2759"/>
<feature type="compositionally biased region" description="Basic and acidic residues" evidence="3">
    <location>
        <begin position="208"/>
        <end position="221"/>
    </location>
</feature>
<organism evidence="7 8">
    <name type="scientific">Angomonas deanei</name>
    <dbReference type="NCBI Taxonomy" id="59799"/>
    <lineage>
        <taxon>Eukaryota</taxon>
        <taxon>Discoba</taxon>
        <taxon>Euglenozoa</taxon>
        <taxon>Kinetoplastea</taxon>
        <taxon>Metakinetoplastina</taxon>
        <taxon>Trypanosomatida</taxon>
        <taxon>Trypanosomatidae</taxon>
        <taxon>Strigomonadinae</taxon>
        <taxon>Angomonas</taxon>
    </lineage>
</organism>
<dbReference type="PANTHER" id="PTHR10644">
    <property type="entry name" value="DNA REPAIR/RNA PROCESSING CPSF FAMILY"/>
    <property type="match status" value="1"/>
</dbReference>
<feature type="compositionally biased region" description="Basic and acidic residues" evidence="3">
    <location>
        <begin position="1147"/>
        <end position="1159"/>
    </location>
</feature>
<feature type="region of interest" description="Disordered" evidence="3">
    <location>
        <begin position="1147"/>
        <end position="1166"/>
    </location>
</feature>
<evidence type="ECO:0000313" key="8">
    <source>
        <dbReference type="Proteomes" id="UP000515908"/>
    </source>
</evidence>
<evidence type="ECO:0000259" key="4">
    <source>
        <dbReference type="Pfam" id="PF03178"/>
    </source>
</evidence>
<dbReference type="VEuPathDB" id="TriTrypDB:ADEAN_000998300"/>
<dbReference type="InterPro" id="IPR058543">
    <property type="entry name" value="Beta-prop_RSE1/DDB1/CPSF1_2nd"/>
</dbReference>
<feature type="domain" description="RSE1/DDB1/CPSF1 first beta-propeller" evidence="5">
    <location>
        <begin position="10"/>
        <end position="195"/>
    </location>
</feature>
<dbReference type="Pfam" id="PF03178">
    <property type="entry name" value="CPSF_A"/>
    <property type="match status" value="1"/>
</dbReference>
<dbReference type="EMBL" id="LR877170">
    <property type="protein sequence ID" value="CAD2222439.1"/>
    <property type="molecule type" value="Genomic_DNA"/>
</dbReference>
<dbReference type="InterPro" id="IPR015943">
    <property type="entry name" value="WD40/YVTN_repeat-like_dom_sf"/>
</dbReference>
<evidence type="ECO:0000256" key="1">
    <source>
        <dbReference type="ARBA" id="ARBA00004123"/>
    </source>
</evidence>
<feature type="region of interest" description="Disordered" evidence="3">
    <location>
        <begin position="202"/>
        <end position="259"/>
    </location>
</feature>
<accession>A0A7G2CSY0</accession>
<dbReference type="Pfam" id="PF10433">
    <property type="entry name" value="Beta-prop_RSE1_1st"/>
    <property type="match status" value="2"/>
</dbReference>
<dbReference type="InterPro" id="IPR004871">
    <property type="entry name" value="RSE1/DDB1/CPSF1_C"/>
</dbReference>
<evidence type="ECO:0000256" key="3">
    <source>
        <dbReference type="SAM" id="MobiDB-lite"/>
    </source>
</evidence>
<comment type="subcellular location">
    <subcellularLocation>
        <location evidence="1">Nucleus</location>
    </subcellularLocation>
</comment>
<feature type="compositionally biased region" description="Basic and acidic residues" evidence="3">
    <location>
        <begin position="75"/>
        <end position="90"/>
    </location>
</feature>
<keyword evidence="8" id="KW-1185">Reference proteome</keyword>
<reference evidence="7 8" key="1">
    <citation type="submission" date="2020-08" db="EMBL/GenBank/DDBJ databases">
        <authorList>
            <person name="Newling K."/>
            <person name="Davey J."/>
            <person name="Forrester S."/>
        </authorList>
    </citation>
    <scope>NUCLEOTIDE SEQUENCE [LARGE SCALE GENOMIC DNA]</scope>
    <source>
        <strain evidence="8">Crithidia deanei Carvalho (ATCC PRA-265)</strain>
    </source>
</reference>
<name>A0A7G2CSY0_9TRYP</name>
<protein>
    <submittedName>
        <fullName evidence="7">Mono-functional DNA-alkylating methyl methanesulfonate N-term/CPSF A subunit region containing protein, putative</fullName>
    </submittedName>
</protein>
<feature type="domain" description="RSE1/DDB1/CPSF1 second beta-propeller" evidence="6">
    <location>
        <begin position="732"/>
        <end position="1011"/>
    </location>
</feature>
<dbReference type="InterPro" id="IPR018846">
    <property type="entry name" value="Beta-prop_RSE1/DDB1/CPSF1_1st"/>
</dbReference>
<feature type="compositionally biased region" description="Basic and acidic residues" evidence="3">
    <location>
        <begin position="231"/>
        <end position="241"/>
    </location>
</feature>
<evidence type="ECO:0000313" key="7">
    <source>
        <dbReference type="EMBL" id="CAD2222439.1"/>
    </source>
</evidence>
<evidence type="ECO:0000259" key="6">
    <source>
        <dbReference type="Pfam" id="PF23726"/>
    </source>
</evidence>
<evidence type="ECO:0000259" key="5">
    <source>
        <dbReference type="Pfam" id="PF10433"/>
    </source>
</evidence>
<feature type="region of interest" description="Disordered" evidence="3">
    <location>
        <begin position="71"/>
        <end position="92"/>
    </location>
</feature>
<dbReference type="Gene3D" id="2.130.10.10">
    <property type="entry name" value="YVTN repeat-like/Quinoprotein amine dehydrogenase"/>
    <property type="match status" value="3"/>
</dbReference>
<sequence length="1635" mass="179337">MVKGAFTLPSSQKNEIVMVRHNRLELWKLTKPNNNQNNNHHAGHSVVECIHTMPLFTKVFDIVVVPTSKKLNKSSSREENENEHHAERQEAGSVDYIAITSETGYLTLLRYHLEETPLPTHVQLPTDNNNSNNNSTTLMVATSLKGTFVKVSEVQLGRSGARLSVPGAKLCVDPQGDALLVTSLFRAKMIIPIEKTNVDPSLLSGLSQEERTHAGQKRDRGESDDEDEDELQKALREKNDDDNAEEAESGRSLHQKRHERALKSNIDRNAAYNKYFHKGVIKFGNPIEFFKDSVIYSVCALEEGVSAENCSFVVLEEDLPDPNAESEHNNTNNSETKNENAFLRVKPTNTSGGRHKNLVVYSFSFSLRQVTRSHRVVVPSTAHKVVPIPGGAVGPGGVLLCTDTELMWYDLSPSANNNNNNNNGNFIPGGVFKCSIPLPRRVDFMASPYDPSIIASAVTAATQNYFLLLQDEQGDLFRIDLEKSAVAQAHAAIVVNRTPGQAPVRISNPLKVVYFDTIPVASAMLLFSSGVLLAAAESAPHHTLYRILQNGYTDESKYITKKVRQTLQEEVKKEEDSKSSLSLSARLPPPAKPAAQRTIALYAPHRQLKFLQADQLLPNTPAVRSFVPSIGEEEGQQVAFKVVGGRGGDSALVEETYGYVVQTERRIQLPTPFIKIMPLPSANEMRRVTLEHQKVMAEVSRQLEVHTTHAHRVRLLNRLLSAAHQGNGIGIDKLLLCTAEGTVCFKIGERVEPDTLSGFVTSEETLAATTLQQGRGYVQVTRRGVHVLRAGPPPSHTEDVTTVEHAAYLTVNPSVWTHPNSKPIVAASVTGQHILLALGQRGGLMSFHYGHTGTDLQALDTLPTFPPAVAVSLLHTTGSQGTAQQLQSLLFNRPSHQGASERGAPPLAAVGTASQEVYLLDSARLSVTLDTVQCTSPIESILLTHLGGDTSGGKVLGEQRSRQRLFCFVGHSDGNLTRIEIDPLTYKQIDVVEVSCGTDPCRVVLGDGQSMCYVQSGPRTWRCSLRRGVVKVVPWVFPFPRSSFARFVLPNVQPAERIKQEVDSDLTADGALSGFLSLDTPQPTRELVIGVYERDLAFFSVQQSTGETTLEYSLSKHTLPVAGRQVLQHPTRRGYFIILGNEHRGYGRDDVRQQQEERSLSLPYDGPHRSLGHADRYSSAVQLFHEPTHALKAPYYFGGGEAAITMAVGSFLVDFGKEPVIIVSVVPGYTHGAGCGKGQRQTEDGVLRVFHCVAGPLQANGTQHVQLERVHATTLKTDHAASYDFASALHICEEVGLLFVGMGKENGLRVYSWGKSQLLRKAHLSPVPDRIVDIKTVFTPPPPTAQSVDTSFFASDLYRCPADHTKRATQGSLLIVCATVSQSIFVAAVQAGQPSYLLQVAVDSVPRALTCISVLDERTFAAADRFGHVIILRLQARHRLQFSEPLDRMRDTEVNFAEDFIRSQPLEEVAVHQTGQLVTQLHTVAYNPTHGADPSLNVRILFYATTLGAIGAYTPLVTQEEGAFAAYLRPLLQQARRVLVGESGMLPSPLAAQGLSPVFTAAGVHHVVEGDLLYLLRQSATDVFSTRAKANIEEELQETALREARQRQVLGLPPRTLPVLDNFLARQRALVTLPQ</sequence>
<gene>
    <name evidence="7" type="ORF">ADEAN_000998300</name>
</gene>
<feature type="domain" description="RSE1/DDB1/CPSF1 C-terminal" evidence="4">
    <location>
        <begin position="1179"/>
        <end position="1535"/>
    </location>
</feature>
<dbReference type="GO" id="GO:0003676">
    <property type="term" value="F:nucleic acid binding"/>
    <property type="evidence" value="ECO:0007669"/>
    <property type="project" value="InterPro"/>
</dbReference>
<proteinExistence type="predicted"/>
<dbReference type="Proteomes" id="UP000515908">
    <property type="component" value="Chromosome 26"/>
</dbReference>
<feature type="region of interest" description="Disordered" evidence="3">
    <location>
        <begin position="571"/>
        <end position="592"/>
    </location>
</feature>
<dbReference type="Pfam" id="PF23726">
    <property type="entry name" value="Beta-prop_RSE1_2nd"/>
    <property type="match status" value="1"/>
</dbReference>
<dbReference type="InterPro" id="IPR050358">
    <property type="entry name" value="RSE1/DDB1/CFT1"/>
</dbReference>
<feature type="domain" description="RSE1/DDB1/CPSF1 first beta-propeller" evidence="5">
    <location>
        <begin position="292"/>
        <end position="551"/>
    </location>
</feature>